<dbReference type="Gene3D" id="2.60.40.2440">
    <property type="entry name" value="Carbohydrate binding type-21 domain"/>
    <property type="match status" value="1"/>
</dbReference>
<evidence type="ECO:0000313" key="2">
    <source>
        <dbReference type="EMBL" id="ELU00543.1"/>
    </source>
</evidence>
<dbReference type="GO" id="GO:2001069">
    <property type="term" value="F:glycogen binding"/>
    <property type="evidence" value="ECO:0007669"/>
    <property type="project" value="TreeGrafter"/>
</dbReference>
<feature type="domain" description="CBM21" evidence="1">
    <location>
        <begin position="72"/>
        <end position="178"/>
    </location>
</feature>
<dbReference type="EnsemblMetazoa" id="CapteT134797">
    <property type="protein sequence ID" value="CapteP134797"/>
    <property type="gene ID" value="CapteG134797"/>
</dbReference>
<accession>R7U9Q9</accession>
<dbReference type="AlphaFoldDB" id="R7U9Q9"/>
<dbReference type="InterPro" id="IPR005036">
    <property type="entry name" value="CBM21_dom"/>
</dbReference>
<dbReference type="EMBL" id="KB305899">
    <property type="protein sequence ID" value="ELU00543.1"/>
    <property type="molecule type" value="Genomic_DNA"/>
</dbReference>
<dbReference type="GO" id="GO:0008157">
    <property type="term" value="F:protein phosphatase 1 binding"/>
    <property type="evidence" value="ECO:0007669"/>
    <property type="project" value="TreeGrafter"/>
</dbReference>
<evidence type="ECO:0000313" key="3">
    <source>
        <dbReference type="EnsemblMetazoa" id="CapteP134797"/>
    </source>
</evidence>
<evidence type="ECO:0000259" key="1">
    <source>
        <dbReference type="PROSITE" id="PS51159"/>
    </source>
</evidence>
<dbReference type="PANTHER" id="PTHR12307">
    <property type="entry name" value="PROTEIN PHOSPHATASE 1 REGULATORY SUBUNIT"/>
    <property type="match status" value="1"/>
</dbReference>
<dbReference type="OrthoDB" id="1881at2759"/>
<dbReference type="InterPro" id="IPR038175">
    <property type="entry name" value="CBM21_dom_sf"/>
</dbReference>
<dbReference type="Pfam" id="PF03370">
    <property type="entry name" value="CBM_21"/>
    <property type="match status" value="1"/>
</dbReference>
<evidence type="ECO:0000313" key="4">
    <source>
        <dbReference type="Proteomes" id="UP000014760"/>
    </source>
</evidence>
<name>R7U9Q9_CAPTE</name>
<dbReference type="STRING" id="283909.R7U9Q9"/>
<dbReference type="PANTHER" id="PTHR12307:SF36">
    <property type="entry name" value="GLYCOGEN-BINDING SUBUNIT 76A"/>
    <property type="match status" value="1"/>
</dbReference>
<gene>
    <name evidence="2" type="ORF">CAPTEDRAFT_134797</name>
</gene>
<dbReference type="HOGENOM" id="CLU_040215_2_2_1"/>
<dbReference type="PROSITE" id="PS51159">
    <property type="entry name" value="CBM21"/>
    <property type="match status" value="1"/>
</dbReference>
<protein>
    <recommendedName>
        <fullName evidence="1">CBM21 domain-containing protein</fullName>
    </recommendedName>
</protein>
<keyword evidence="4" id="KW-1185">Reference proteome</keyword>
<dbReference type="EMBL" id="AMQN01009655">
    <property type="status" value="NOT_ANNOTATED_CDS"/>
    <property type="molecule type" value="Genomic_DNA"/>
</dbReference>
<reference evidence="3" key="3">
    <citation type="submission" date="2015-06" db="UniProtKB">
        <authorList>
            <consortium name="EnsemblMetazoa"/>
        </authorList>
    </citation>
    <scope>IDENTIFICATION</scope>
</reference>
<dbReference type="FunCoup" id="R7U9Q9">
    <property type="interactions" value="4"/>
</dbReference>
<reference evidence="4" key="1">
    <citation type="submission" date="2012-12" db="EMBL/GenBank/DDBJ databases">
        <authorList>
            <person name="Hellsten U."/>
            <person name="Grimwood J."/>
            <person name="Chapman J.A."/>
            <person name="Shapiro H."/>
            <person name="Aerts A."/>
            <person name="Otillar R.P."/>
            <person name="Terry A.Y."/>
            <person name="Boore J.L."/>
            <person name="Simakov O."/>
            <person name="Marletaz F."/>
            <person name="Cho S.-J."/>
            <person name="Edsinger-Gonzales E."/>
            <person name="Havlak P."/>
            <person name="Kuo D.-H."/>
            <person name="Larsson T."/>
            <person name="Lv J."/>
            <person name="Arendt D."/>
            <person name="Savage R."/>
            <person name="Osoegawa K."/>
            <person name="de Jong P."/>
            <person name="Lindberg D.R."/>
            <person name="Seaver E.C."/>
            <person name="Weisblat D.A."/>
            <person name="Putnam N.H."/>
            <person name="Grigoriev I.V."/>
            <person name="Rokhsar D.S."/>
        </authorList>
    </citation>
    <scope>NUCLEOTIDE SEQUENCE</scope>
    <source>
        <strain evidence="4">I ESC-2004</strain>
    </source>
</reference>
<organism evidence="2">
    <name type="scientific">Capitella teleta</name>
    <name type="common">Polychaete worm</name>
    <dbReference type="NCBI Taxonomy" id="283909"/>
    <lineage>
        <taxon>Eukaryota</taxon>
        <taxon>Metazoa</taxon>
        <taxon>Spiralia</taxon>
        <taxon>Lophotrochozoa</taxon>
        <taxon>Annelida</taxon>
        <taxon>Polychaeta</taxon>
        <taxon>Sedentaria</taxon>
        <taxon>Scolecida</taxon>
        <taxon>Capitellidae</taxon>
        <taxon>Capitella</taxon>
    </lineage>
</organism>
<dbReference type="GO" id="GO:0005979">
    <property type="term" value="P:regulation of glycogen biosynthetic process"/>
    <property type="evidence" value="ECO:0007669"/>
    <property type="project" value="TreeGrafter"/>
</dbReference>
<sequence>MGKKGRRVSFADDCGKNLVSVRLLTESSDTPPNIRPHPILNSLTHGCNAAVTHASPLMLNFAQPASNYLAFREKIEKDCVSLENVIIKDYSLIGTIKVKNLSFEKSVKVRCTFDSWETSQDYAANFAPNAQNVFDTFAFEIRVPPTFNLRKKIQFCICYAVNNTEYWDSNHGNNYEVVSSDSKAAQKGSSQNTTVQAVYNLQADGANWTQFSGWDNMDSSCPYW</sequence>
<dbReference type="InterPro" id="IPR050782">
    <property type="entry name" value="PP1_regulatory_subunit_3"/>
</dbReference>
<dbReference type="GO" id="GO:0000164">
    <property type="term" value="C:protein phosphatase type 1 complex"/>
    <property type="evidence" value="ECO:0007669"/>
    <property type="project" value="TreeGrafter"/>
</dbReference>
<reference evidence="2 4" key="2">
    <citation type="journal article" date="2013" name="Nature">
        <title>Insights into bilaterian evolution from three spiralian genomes.</title>
        <authorList>
            <person name="Simakov O."/>
            <person name="Marletaz F."/>
            <person name="Cho S.J."/>
            <person name="Edsinger-Gonzales E."/>
            <person name="Havlak P."/>
            <person name="Hellsten U."/>
            <person name="Kuo D.H."/>
            <person name="Larsson T."/>
            <person name="Lv J."/>
            <person name="Arendt D."/>
            <person name="Savage R."/>
            <person name="Osoegawa K."/>
            <person name="de Jong P."/>
            <person name="Grimwood J."/>
            <person name="Chapman J.A."/>
            <person name="Shapiro H."/>
            <person name="Aerts A."/>
            <person name="Otillar R.P."/>
            <person name="Terry A.Y."/>
            <person name="Boore J.L."/>
            <person name="Grigoriev I.V."/>
            <person name="Lindberg D.R."/>
            <person name="Seaver E.C."/>
            <person name="Weisblat D.A."/>
            <person name="Putnam N.H."/>
            <person name="Rokhsar D.S."/>
        </authorList>
    </citation>
    <scope>NUCLEOTIDE SEQUENCE</scope>
    <source>
        <strain evidence="2 4">I ESC-2004</strain>
    </source>
</reference>
<proteinExistence type="predicted"/>
<dbReference type="Proteomes" id="UP000014760">
    <property type="component" value="Unassembled WGS sequence"/>
</dbReference>
<dbReference type="OMA" id="FCISYQS"/>